<dbReference type="PROSITE" id="PS50943">
    <property type="entry name" value="HTH_CROC1"/>
    <property type="match status" value="1"/>
</dbReference>
<dbReference type="Pfam" id="PF01381">
    <property type="entry name" value="HTH_3"/>
    <property type="match status" value="1"/>
</dbReference>
<dbReference type="SUPFAM" id="SSF47413">
    <property type="entry name" value="lambda repressor-like DNA-binding domains"/>
    <property type="match status" value="1"/>
</dbReference>
<accession>A0A917Q7S6</accession>
<keyword evidence="2" id="KW-0238">DNA-binding</keyword>
<keyword evidence="3" id="KW-0804">Transcription</keyword>
<dbReference type="InterPro" id="IPR010982">
    <property type="entry name" value="Lambda_DNA-bd_dom_sf"/>
</dbReference>
<dbReference type="Proteomes" id="UP000600449">
    <property type="component" value="Unassembled WGS sequence"/>
</dbReference>
<keyword evidence="1" id="KW-0805">Transcription regulation</keyword>
<dbReference type="PANTHER" id="PTHR36511:SF4">
    <property type="entry name" value="ANTITOXIN MQSA"/>
    <property type="match status" value="1"/>
</dbReference>
<evidence type="ECO:0000256" key="1">
    <source>
        <dbReference type="ARBA" id="ARBA00023015"/>
    </source>
</evidence>
<protein>
    <submittedName>
        <fullName evidence="5">Transcriptional regulator</fullName>
    </submittedName>
</protein>
<evidence type="ECO:0000259" key="4">
    <source>
        <dbReference type="PROSITE" id="PS50943"/>
    </source>
</evidence>
<evidence type="ECO:0000313" key="6">
    <source>
        <dbReference type="Proteomes" id="UP000600449"/>
    </source>
</evidence>
<dbReference type="EMBL" id="BMMF01000005">
    <property type="protein sequence ID" value="GGK32642.1"/>
    <property type="molecule type" value="Genomic_DNA"/>
</dbReference>
<evidence type="ECO:0000256" key="3">
    <source>
        <dbReference type="ARBA" id="ARBA00023163"/>
    </source>
</evidence>
<dbReference type="InterPro" id="IPR001387">
    <property type="entry name" value="Cro/C1-type_HTH"/>
</dbReference>
<dbReference type="CDD" id="cd00093">
    <property type="entry name" value="HTH_XRE"/>
    <property type="match status" value="1"/>
</dbReference>
<evidence type="ECO:0000313" key="5">
    <source>
        <dbReference type="EMBL" id="GGK32642.1"/>
    </source>
</evidence>
<dbReference type="InterPro" id="IPR052359">
    <property type="entry name" value="HTH-type_reg/antitoxin"/>
</dbReference>
<evidence type="ECO:0000256" key="2">
    <source>
        <dbReference type="ARBA" id="ARBA00023125"/>
    </source>
</evidence>
<organism evidence="5 6">
    <name type="scientific">Salinarimonas ramus</name>
    <dbReference type="NCBI Taxonomy" id="690164"/>
    <lineage>
        <taxon>Bacteria</taxon>
        <taxon>Pseudomonadati</taxon>
        <taxon>Pseudomonadota</taxon>
        <taxon>Alphaproteobacteria</taxon>
        <taxon>Hyphomicrobiales</taxon>
        <taxon>Salinarimonadaceae</taxon>
        <taxon>Salinarimonas</taxon>
    </lineage>
</organism>
<gene>
    <name evidence="5" type="ORF">GCM10011322_19170</name>
</gene>
<dbReference type="GO" id="GO:0003677">
    <property type="term" value="F:DNA binding"/>
    <property type="evidence" value="ECO:0007669"/>
    <property type="project" value="UniProtKB-KW"/>
</dbReference>
<feature type="domain" description="HTH cro/C1-type" evidence="4">
    <location>
        <begin position="36"/>
        <end position="71"/>
    </location>
</feature>
<comment type="caution">
    <text evidence="5">The sequence shown here is derived from an EMBL/GenBank/DDBJ whole genome shotgun (WGS) entry which is preliminary data.</text>
</comment>
<keyword evidence="6" id="KW-1185">Reference proteome</keyword>
<dbReference type="PANTHER" id="PTHR36511">
    <property type="entry name" value="MERR FAMILY BACTERIAL REGULATORY PROTEIN"/>
    <property type="match status" value="1"/>
</dbReference>
<reference evidence="5 6" key="1">
    <citation type="journal article" date="2014" name="Int. J. Syst. Evol. Microbiol.">
        <title>Complete genome sequence of Corynebacterium casei LMG S-19264T (=DSM 44701T), isolated from a smear-ripened cheese.</title>
        <authorList>
            <consortium name="US DOE Joint Genome Institute (JGI-PGF)"/>
            <person name="Walter F."/>
            <person name="Albersmeier A."/>
            <person name="Kalinowski J."/>
            <person name="Ruckert C."/>
        </authorList>
    </citation>
    <scope>NUCLEOTIDE SEQUENCE [LARGE SCALE GENOMIC DNA]</scope>
    <source>
        <strain evidence="5 6">CGMCC 1.9161</strain>
    </source>
</reference>
<dbReference type="RefSeq" id="WP_188912143.1">
    <property type="nucleotide sequence ID" value="NZ_BMMF01000005.1"/>
</dbReference>
<name>A0A917Q7S6_9HYPH</name>
<dbReference type="Gene3D" id="1.10.260.40">
    <property type="entry name" value="lambda repressor-like DNA-binding domains"/>
    <property type="match status" value="1"/>
</dbReference>
<dbReference type="AlphaFoldDB" id="A0A917Q7S6"/>
<proteinExistence type="predicted"/>
<sequence length="101" mass="11071">MSKAGKRLIAAAQEVKAIVRGEIEPAHVHEPAALDVKAIRAKAGLSQDAFASTFGFTVNQIRDWEQGRSRPLGGVRAYLMIIERDPTGVRKMLDETRRTAA</sequence>